<dbReference type="InterPro" id="IPR046278">
    <property type="entry name" value="DUF6311"/>
</dbReference>
<sequence length="627" mass="71470">MHFLLTVLRRRPSQAALLGAALLLQCLLVFRAFGLLLTEPGQHLLVSGFDGMKNYFTFQAYVQQPAAYGMRWFGMMNYPFGDYIFYTDNTPLLAWLVRLWSRYVSDVSPWGIDIYHVLLLAGMLLSTGLLVAILRRILHYWGLIVVFSVVLPWLNPQLGRLLMGHFNLSYSWVILLAIWGLMRLYDRAEAGQPIGRLVAGLTTAFTLISFVHLYYLPQLALLTAAFFALWLLPNGRWRQQPLLLMSTVLTLAPMLLSVGFVRLVDAYYSLRLTTPTGFNTPAWKLQALALIQPYAYQTTHFIFEPTKPVSEESQAYLGAFALFGLVVALIGWVFRRALVRQWWRSWGQLPQQRLLLLLGVASLAGFFASVGTVYEVEDGQFTWHNYLSVFFYLHKITGAAAHFRTVARFCWPFFWMVNLLVVAGLDYWLRIGRWTARWVVVVALVLLALIDMRDTIKHYRHSILPNPLTNVQAQPELAPLLASLRPHDYQAILPVPFYHVGSEDMDLTLDDDNRHSLHSYQLALRTNLPLMATKLSRTPPVHAKLLRSVFDSAGPAPELRRQLVANGKPVLVLYDQSYYDGTDSLAARQTNPYARQLVEAGASFPTNQHLTLLAQSGKLHLYRWDVR</sequence>
<feature type="transmembrane region" description="Helical" evidence="1">
    <location>
        <begin position="410"/>
        <end position="429"/>
    </location>
</feature>
<feature type="transmembrane region" description="Helical" evidence="1">
    <location>
        <begin position="386"/>
        <end position="403"/>
    </location>
</feature>
<evidence type="ECO:0000259" key="2">
    <source>
        <dbReference type="Pfam" id="PF19830"/>
    </source>
</evidence>
<keyword evidence="1" id="KW-0812">Transmembrane</keyword>
<dbReference type="Pfam" id="PF19830">
    <property type="entry name" value="DUF6311"/>
    <property type="match status" value="1"/>
</dbReference>
<feature type="transmembrane region" description="Helical" evidence="1">
    <location>
        <begin position="242"/>
        <end position="264"/>
    </location>
</feature>
<feature type="transmembrane region" description="Helical" evidence="1">
    <location>
        <begin position="114"/>
        <end position="133"/>
    </location>
</feature>
<organism evidence="3 4">
    <name type="scientific">Hymenobacter mucosus</name>
    <dbReference type="NCBI Taxonomy" id="1411120"/>
    <lineage>
        <taxon>Bacteria</taxon>
        <taxon>Pseudomonadati</taxon>
        <taxon>Bacteroidota</taxon>
        <taxon>Cytophagia</taxon>
        <taxon>Cytophagales</taxon>
        <taxon>Hymenobacteraceae</taxon>
        <taxon>Hymenobacter</taxon>
    </lineage>
</organism>
<feature type="transmembrane region" description="Helical" evidence="1">
    <location>
        <begin position="354"/>
        <end position="374"/>
    </location>
</feature>
<reference evidence="4" key="1">
    <citation type="submission" date="2017-06" db="EMBL/GenBank/DDBJ databases">
        <authorList>
            <person name="Varghese N."/>
            <person name="Submissions S."/>
        </authorList>
    </citation>
    <scope>NUCLEOTIDE SEQUENCE [LARGE SCALE GENOMIC DNA]</scope>
    <source>
        <strain evidence="4">DSM 28041</strain>
    </source>
</reference>
<evidence type="ECO:0000313" key="3">
    <source>
        <dbReference type="EMBL" id="SNR74224.1"/>
    </source>
</evidence>
<proteinExistence type="predicted"/>
<feature type="transmembrane region" description="Helical" evidence="1">
    <location>
        <begin position="194"/>
        <end position="213"/>
    </location>
</feature>
<dbReference type="AlphaFoldDB" id="A0A238YUA6"/>
<feature type="transmembrane region" description="Helical" evidence="1">
    <location>
        <begin position="219"/>
        <end position="235"/>
    </location>
</feature>
<feature type="transmembrane region" description="Helical" evidence="1">
    <location>
        <begin position="315"/>
        <end position="334"/>
    </location>
</feature>
<protein>
    <recommendedName>
        <fullName evidence="2">DUF6311 domain-containing protein</fullName>
    </recommendedName>
</protein>
<keyword evidence="1" id="KW-1133">Transmembrane helix</keyword>
<feature type="transmembrane region" description="Helical" evidence="1">
    <location>
        <begin position="161"/>
        <end position="182"/>
    </location>
</feature>
<evidence type="ECO:0000313" key="4">
    <source>
        <dbReference type="Proteomes" id="UP000198310"/>
    </source>
</evidence>
<feature type="transmembrane region" description="Helical" evidence="1">
    <location>
        <begin position="435"/>
        <end position="452"/>
    </location>
</feature>
<feature type="domain" description="DUF6311" evidence="2">
    <location>
        <begin position="23"/>
        <end position="452"/>
    </location>
</feature>
<gene>
    <name evidence="3" type="ORF">SAMN06269173_10670</name>
</gene>
<keyword evidence="4" id="KW-1185">Reference proteome</keyword>
<keyword evidence="1" id="KW-0472">Membrane</keyword>
<feature type="transmembrane region" description="Helical" evidence="1">
    <location>
        <begin position="138"/>
        <end position="155"/>
    </location>
</feature>
<evidence type="ECO:0000256" key="1">
    <source>
        <dbReference type="SAM" id="Phobius"/>
    </source>
</evidence>
<dbReference type="EMBL" id="FZNS01000006">
    <property type="protein sequence ID" value="SNR74224.1"/>
    <property type="molecule type" value="Genomic_DNA"/>
</dbReference>
<dbReference type="Proteomes" id="UP000198310">
    <property type="component" value="Unassembled WGS sequence"/>
</dbReference>
<accession>A0A238YUA6</accession>
<name>A0A238YUA6_9BACT</name>
<dbReference type="RefSeq" id="WP_089333212.1">
    <property type="nucleotide sequence ID" value="NZ_FZNS01000006.1"/>
</dbReference>